<organism evidence="3 4">
    <name type="scientific">Helcobacillus massiliensis</name>
    <dbReference type="NCBI Taxonomy" id="521392"/>
    <lineage>
        <taxon>Bacteria</taxon>
        <taxon>Bacillati</taxon>
        <taxon>Actinomycetota</taxon>
        <taxon>Actinomycetes</taxon>
        <taxon>Micrococcales</taxon>
        <taxon>Dermabacteraceae</taxon>
        <taxon>Helcobacillus</taxon>
    </lineage>
</organism>
<dbReference type="PROSITE" id="PS00571">
    <property type="entry name" value="AMIDASES"/>
    <property type="match status" value="1"/>
</dbReference>
<dbReference type="InterPro" id="IPR036928">
    <property type="entry name" value="AS_sf"/>
</dbReference>
<dbReference type="GO" id="GO:0004040">
    <property type="term" value="F:amidase activity"/>
    <property type="evidence" value="ECO:0007669"/>
    <property type="project" value="UniProtKB-EC"/>
</dbReference>
<dbReference type="Gene3D" id="3.90.1300.10">
    <property type="entry name" value="Amidase signature (AS) domain"/>
    <property type="match status" value="1"/>
</dbReference>
<evidence type="ECO:0000259" key="2">
    <source>
        <dbReference type="Pfam" id="PF01425"/>
    </source>
</evidence>
<evidence type="ECO:0000313" key="4">
    <source>
        <dbReference type="Proteomes" id="UP000568050"/>
    </source>
</evidence>
<dbReference type="PANTHER" id="PTHR11895">
    <property type="entry name" value="TRANSAMIDASE"/>
    <property type="match status" value="1"/>
</dbReference>
<dbReference type="InterPro" id="IPR020556">
    <property type="entry name" value="Amidase_CS"/>
</dbReference>
<reference evidence="3 4" key="1">
    <citation type="submission" date="2020-08" db="EMBL/GenBank/DDBJ databases">
        <title>Sequencing the genomes of 1000 actinobacteria strains.</title>
        <authorList>
            <person name="Klenk H.-P."/>
        </authorList>
    </citation>
    <scope>NUCLEOTIDE SEQUENCE [LARGE SCALE GENOMIC DNA]</scope>
    <source>
        <strain evidence="3 4">DSM 23040</strain>
    </source>
</reference>
<dbReference type="SUPFAM" id="SSF75304">
    <property type="entry name" value="Amidase signature (AS) enzymes"/>
    <property type="match status" value="1"/>
</dbReference>
<dbReference type="RefSeq" id="WP_183374573.1">
    <property type="nucleotide sequence ID" value="NZ_CBCSFZ010000031.1"/>
</dbReference>
<feature type="domain" description="Amidase" evidence="2">
    <location>
        <begin position="27"/>
        <end position="459"/>
    </location>
</feature>
<keyword evidence="3" id="KW-0378">Hydrolase</keyword>
<sequence>MSHLHELSAAALLSALKNREVSAVDAARHFLQRCEGDQTNAIVSLEPERALERAAQVDAGNFTGPLAGLPTADKDLHQRRGWVATFGTRRFRGLRAERTDALTTQLDSTGALSLGATASPEFGFTNYTRSLLHGTTTVPGRPDLNAGGSSGGAAAAVASRILPVAPGSDAGGSVRIPAAACGIIGLKPSRGRIAAMDGQDALGGLPTAGVLARSAEDAGILLDALITRGADGAPTSGAATAPPPPQRRSFADIRDLAPGLRVGVIAGPTLWDEVVDCPTSAEAAQAQDAAIAALTGLGAEVEEVRLPSLPGYAQAFMTLWMANAAQLRSLPSPMEEPPPFEALTRWLIEQGRSLDPGDVAASVGRFAEVERALIRTFAPYDLVLSPTTALPPRPNDWPGDLETGDGLANFHAQCQYSPHTSMINVAGLPAVSVPTVRVGDGVSMSVQLIGRPGREDLCLDAAQALSAATGNIALSAGDGS</sequence>
<dbReference type="AlphaFoldDB" id="A0A839QPQ7"/>
<comment type="caution">
    <text evidence="3">The sequence shown here is derived from an EMBL/GenBank/DDBJ whole genome shotgun (WGS) entry which is preliminary data.</text>
</comment>
<dbReference type="Pfam" id="PF01425">
    <property type="entry name" value="Amidase"/>
    <property type="match status" value="1"/>
</dbReference>
<dbReference type="InterPro" id="IPR000120">
    <property type="entry name" value="Amidase"/>
</dbReference>
<name>A0A839QPQ7_9MICO</name>
<dbReference type="Proteomes" id="UP000568050">
    <property type="component" value="Unassembled WGS sequence"/>
</dbReference>
<proteinExistence type="inferred from homology"/>
<dbReference type="InterPro" id="IPR023631">
    <property type="entry name" value="Amidase_dom"/>
</dbReference>
<evidence type="ECO:0000313" key="3">
    <source>
        <dbReference type="EMBL" id="MBB3022483.1"/>
    </source>
</evidence>
<dbReference type="PANTHER" id="PTHR11895:SF7">
    <property type="entry name" value="GLUTAMYL-TRNA(GLN) AMIDOTRANSFERASE SUBUNIT A, MITOCHONDRIAL"/>
    <property type="match status" value="1"/>
</dbReference>
<dbReference type="EC" id="3.5.1.4" evidence="3"/>
<dbReference type="EMBL" id="JACHWP010000001">
    <property type="protein sequence ID" value="MBB3022483.1"/>
    <property type="molecule type" value="Genomic_DNA"/>
</dbReference>
<accession>A0A839QPQ7</accession>
<protein>
    <submittedName>
        <fullName evidence="3">Amidase</fullName>
        <ecNumber evidence="3">3.5.1.4</ecNumber>
    </submittedName>
</protein>
<gene>
    <name evidence="3" type="ORF">FHX50_000731</name>
</gene>
<comment type="similarity">
    <text evidence="1">Belongs to the amidase family.</text>
</comment>
<keyword evidence="4" id="KW-1185">Reference proteome</keyword>
<evidence type="ECO:0000256" key="1">
    <source>
        <dbReference type="ARBA" id="ARBA00009199"/>
    </source>
</evidence>